<reference evidence="1 2" key="1">
    <citation type="journal article" date="2014" name="Genome Biol. Evol.">
        <title>The genome of the myxosporean Thelohanellus kitauei shows adaptations to nutrient acquisition within its fish host.</title>
        <authorList>
            <person name="Yang Y."/>
            <person name="Xiong J."/>
            <person name="Zhou Z."/>
            <person name="Huo F."/>
            <person name="Miao W."/>
            <person name="Ran C."/>
            <person name="Liu Y."/>
            <person name="Zhang J."/>
            <person name="Feng J."/>
            <person name="Wang M."/>
            <person name="Wang M."/>
            <person name="Wang L."/>
            <person name="Yao B."/>
        </authorList>
    </citation>
    <scope>NUCLEOTIDE SEQUENCE [LARGE SCALE GENOMIC DNA]</scope>
    <source>
        <strain evidence="1">Wuqing</strain>
    </source>
</reference>
<gene>
    <name evidence="1" type="ORF">RF11_06786</name>
</gene>
<evidence type="ECO:0000313" key="2">
    <source>
        <dbReference type="Proteomes" id="UP000031668"/>
    </source>
</evidence>
<name>A0A0C2N358_THEKT</name>
<dbReference type="EMBL" id="JWZT01002870">
    <property type="protein sequence ID" value="KII68342.1"/>
    <property type="molecule type" value="Genomic_DNA"/>
</dbReference>
<proteinExistence type="predicted"/>
<dbReference type="Proteomes" id="UP000031668">
    <property type="component" value="Unassembled WGS sequence"/>
</dbReference>
<dbReference type="AlphaFoldDB" id="A0A0C2N358"/>
<protein>
    <submittedName>
        <fullName evidence="1">Uncharacterized protein</fullName>
    </submittedName>
</protein>
<keyword evidence="2" id="KW-1185">Reference proteome</keyword>
<comment type="caution">
    <text evidence="1">The sequence shown here is derived from an EMBL/GenBank/DDBJ whole genome shotgun (WGS) entry which is preliminary data.</text>
</comment>
<evidence type="ECO:0000313" key="1">
    <source>
        <dbReference type="EMBL" id="KII68342.1"/>
    </source>
</evidence>
<organism evidence="1 2">
    <name type="scientific">Thelohanellus kitauei</name>
    <name type="common">Myxosporean</name>
    <dbReference type="NCBI Taxonomy" id="669202"/>
    <lineage>
        <taxon>Eukaryota</taxon>
        <taxon>Metazoa</taxon>
        <taxon>Cnidaria</taxon>
        <taxon>Myxozoa</taxon>
        <taxon>Myxosporea</taxon>
        <taxon>Bivalvulida</taxon>
        <taxon>Platysporina</taxon>
        <taxon>Myxobolidae</taxon>
        <taxon>Thelohanellus</taxon>
    </lineage>
</organism>
<sequence>MQLLVLLQFKVGANIVQDQSNNLPWYKGPSMYEILTNICCIDNPHNLVSSSRTLIVYVICGIYIRNSVTNEMKPVIIKITIILQPILHLPCFTITSGVDT</sequence>
<accession>A0A0C2N358</accession>